<comment type="caution">
    <text evidence="7">The sequence shown here is derived from an EMBL/GenBank/DDBJ whole genome shotgun (WGS) entry which is preliminary data.</text>
</comment>
<proteinExistence type="predicted"/>
<comment type="subcellular location">
    <subcellularLocation>
        <location evidence="1">Nucleus</location>
    </subcellularLocation>
</comment>
<dbReference type="PROSITE" id="PS50888">
    <property type="entry name" value="BHLH"/>
    <property type="match status" value="1"/>
</dbReference>
<dbReference type="OrthoDB" id="6241467at2759"/>
<evidence type="ECO:0000256" key="1">
    <source>
        <dbReference type="ARBA" id="ARBA00004123"/>
    </source>
</evidence>
<gene>
    <name evidence="7" type="ORF">AFUS01_LOCUS7057</name>
</gene>
<dbReference type="InterPro" id="IPR011598">
    <property type="entry name" value="bHLH_dom"/>
</dbReference>
<evidence type="ECO:0000256" key="2">
    <source>
        <dbReference type="ARBA" id="ARBA00022902"/>
    </source>
</evidence>
<feature type="domain" description="BHLH" evidence="6">
    <location>
        <begin position="71"/>
        <end position="123"/>
    </location>
</feature>
<dbReference type="AlphaFoldDB" id="A0A8J2JF44"/>
<dbReference type="GO" id="GO:0007399">
    <property type="term" value="P:nervous system development"/>
    <property type="evidence" value="ECO:0007669"/>
    <property type="project" value="UniProtKB-KW"/>
</dbReference>
<evidence type="ECO:0000256" key="5">
    <source>
        <dbReference type="SAM" id="MobiDB-lite"/>
    </source>
</evidence>
<keyword evidence="2" id="KW-0524">Neurogenesis</keyword>
<dbReference type="GO" id="GO:0005634">
    <property type="term" value="C:nucleus"/>
    <property type="evidence" value="ECO:0007669"/>
    <property type="project" value="UniProtKB-SubCell"/>
</dbReference>
<dbReference type="GO" id="GO:0046983">
    <property type="term" value="F:protein dimerization activity"/>
    <property type="evidence" value="ECO:0007669"/>
    <property type="project" value="InterPro"/>
</dbReference>
<evidence type="ECO:0000313" key="8">
    <source>
        <dbReference type="Proteomes" id="UP000708208"/>
    </source>
</evidence>
<dbReference type="FunFam" id="4.10.280.10:FF:000029">
    <property type="entry name" value="Achaete-scute family bHLH transcription factor 1"/>
    <property type="match status" value="1"/>
</dbReference>
<evidence type="ECO:0000259" key="6">
    <source>
        <dbReference type="PROSITE" id="PS50888"/>
    </source>
</evidence>
<dbReference type="Proteomes" id="UP000708208">
    <property type="component" value="Unassembled WGS sequence"/>
</dbReference>
<dbReference type="InterPro" id="IPR050283">
    <property type="entry name" value="E-box_TF_Regulators"/>
</dbReference>
<dbReference type="GO" id="GO:0000981">
    <property type="term" value="F:DNA-binding transcription factor activity, RNA polymerase II-specific"/>
    <property type="evidence" value="ECO:0007669"/>
    <property type="project" value="TreeGrafter"/>
</dbReference>
<name>A0A8J2JF44_9HEXA</name>
<protein>
    <recommendedName>
        <fullName evidence="6">BHLH domain-containing protein</fullName>
    </recommendedName>
</protein>
<sequence length="288" mass="31796">MASKFSPLQNILQPKRLNSTDINRIQKGGQRSGIGNNGQTLTLNGVAIGIPTAVHSISTIVSNTPAKKGSNNMAKRNARERNRVKQVNLGFQSLRQHIPEGYRMKKMSKVDTLRCAVDYIRSMEHILEITPTSSMGEDLMRDSSYQSYSSSDMNQHLDKICSMEDALDHSFSSFSENGESPRHDCSSSSENLLSSSFQDSTRSQHHLSLSDQEQCEPGSNIVIVTSDSNTNPFQNLVASNEAPASILVPVQFHPHPLDENIDIVPSDENFNPPSSSFIGVVEIMHHQS</sequence>
<feature type="compositionally biased region" description="Polar residues" evidence="5">
    <location>
        <begin position="197"/>
        <end position="212"/>
    </location>
</feature>
<feature type="region of interest" description="Disordered" evidence="5">
    <location>
        <begin position="17"/>
        <end position="38"/>
    </location>
</feature>
<dbReference type="PANTHER" id="PTHR23349:SF108">
    <property type="entry name" value="BHLH DOMAIN-CONTAINING PROTEIN"/>
    <property type="match status" value="1"/>
</dbReference>
<dbReference type="SMART" id="SM00353">
    <property type="entry name" value="HLH"/>
    <property type="match status" value="1"/>
</dbReference>
<evidence type="ECO:0000256" key="3">
    <source>
        <dbReference type="ARBA" id="ARBA00023125"/>
    </source>
</evidence>
<dbReference type="CDD" id="cd19723">
    <property type="entry name" value="bHLH_TS_ASCL1_like"/>
    <property type="match status" value="1"/>
</dbReference>
<keyword evidence="8" id="KW-1185">Reference proteome</keyword>
<dbReference type="PANTHER" id="PTHR23349">
    <property type="entry name" value="BASIC HELIX-LOOP-HELIX TRANSCRIPTION FACTOR, TWIST"/>
    <property type="match status" value="1"/>
</dbReference>
<dbReference type="EMBL" id="CAJVCH010047212">
    <property type="protein sequence ID" value="CAG7717607.1"/>
    <property type="molecule type" value="Genomic_DNA"/>
</dbReference>
<organism evidence="7 8">
    <name type="scientific">Allacma fusca</name>
    <dbReference type="NCBI Taxonomy" id="39272"/>
    <lineage>
        <taxon>Eukaryota</taxon>
        <taxon>Metazoa</taxon>
        <taxon>Ecdysozoa</taxon>
        <taxon>Arthropoda</taxon>
        <taxon>Hexapoda</taxon>
        <taxon>Collembola</taxon>
        <taxon>Symphypleona</taxon>
        <taxon>Sminthuridae</taxon>
        <taxon>Allacma</taxon>
    </lineage>
</organism>
<dbReference type="Pfam" id="PF00010">
    <property type="entry name" value="HLH"/>
    <property type="match status" value="1"/>
</dbReference>
<evidence type="ECO:0000313" key="7">
    <source>
        <dbReference type="EMBL" id="CAG7717607.1"/>
    </source>
</evidence>
<feature type="compositionally biased region" description="Low complexity" evidence="5">
    <location>
        <begin position="186"/>
        <end position="196"/>
    </location>
</feature>
<feature type="region of interest" description="Disordered" evidence="5">
    <location>
        <begin position="172"/>
        <end position="214"/>
    </location>
</feature>
<accession>A0A8J2JF44</accession>
<dbReference type="GO" id="GO:0000977">
    <property type="term" value="F:RNA polymerase II transcription regulatory region sequence-specific DNA binding"/>
    <property type="evidence" value="ECO:0007669"/>
    <property type="project" value="TreeGrafter"/>
</dbReference>
<reference evidence="7" key="1">
    <citation type="submission" date="2021-06" db="EMBL/GenBank/DDBJ databases">
        <authorList>
            <person name="Hodson N. C."/>
            <person name="Mongue J. A."/>
            <person name="Jaron S. K."/>
        </authorList>
    </citation>
    <scope>NUCLEOTIDE SEQUENCE</scope>
</reference>
<keyword evidence="3" id="KW-0238">DNA-binding</keyword>
<evidence type="ECO:0000256" key="4">
    <source>
        <dbReference type="ARBA" id="ARBA00023242"/>
    </source>
</evidence>
<keyword evidence="4" id="KW-0539">Nucleus</keyword>